<evidence type="ECO:0000313" key="1">
    <source>
        <dbReference type="EMBL" id="SEK33698.1"/>
    </source>
</evidence>
<dbReference type="Pfam" id="PF16157">
    <property type="entry name" value="DUF4865"/>
    <property type="match status" value="1"/>
</dbReference>
<organism evidence="1 2">
    <name type="scientific">Bosea lupini</name>
    <dbReference type="NCBI Taxonomy" id="1036779"/>
    <lineage>
        <taxon>Bacteria</taxon>
        <taxon>Pseudomonadati</taxon>
        <taxon>Pseudomonadota</taxon>
        <taxon>Alphaproteobacteria</taxon>
        <taxon>Hyphomicrobiales</taxon>
        <taxon>Boseaceae</taxon>
        <taxon>Bosea</taxon>
    </lineage>
</organism>
<evidence type="ECO:0000313" key="2">
    <source>
        <dbReference type="Proteomes" id="UP000199664"/>
    </source>
</evidence>
<dbReference type="AlphaFoldDB" id="A0A1H7G6D6"/>
<dbReference type="STRING" id="1036779.SAMN04515666_101265"/>
<dbReference type="Proteomes" id="UP000199664">
    <property type="component" value="Unassembled WGS sequence"/>
</dbReference>
<accession>A0A1H7G6D6</accession>
<evidence type="ECO:0008006" key="3">
    <source>
        <dbReference type="Google" id="ProtNLM"/>
    </source>
</evidence>
<reference evidence="2" key="1">
    <citation type="submission" date="2016-10" db="EMBL/GenBank/DDBJ databases">
        <authorList>
            <person name="Varghese N."/>
            <person name="Submissions S."/>
        </authorList>
    </citation>
    <scope>NUCLEOTIDE SEQUENCE [LARGE SCALE GENOMIC DNA]</scope>
    <source>
        <strain evidence="2">LMG 26383,CCUG 61248,R- 45681</strain>
    </source>
</reference>
<keyword evidence="2" id="KW-1185">Reference proteome</keyword>
<sequence length="188" mass="21403">MIAMQYSLVFPADYDMTIIERRIRDKGPLLDGFPHLRFKAYLSARKDEIDFASPENLYAPFYLWDRPDGVSNFLTGPGFAQLTKDFGWPSVDIWLIWHSVVAVDVADARFASRHVEAISPYRDLTELKNESIRWAKSDSPKGALAVVVGFDPKGWRLERFQLWRSAPSPSDVADQIYRVGHVSEGPQA</sequence>
<dbReference type="InterPro" id="IPR032349">
    <property type="entry name" value="DUF4865"/>
</dbReference>
<gene>
    <name evidence="1" type="ORF">SAMN04515666_101265</name>
</gene>
<dbReference type="RefSeq" id="WP_091828987.1">
    <property type="nucleotide sequence ID" value="NZ_FOAN01000001.1"/>
</dbReference>
<dbReference type="EMBL" id="FOAN01000001">
    <property type="protein sequence ID" value="SEK33698.1"/>
    <property type="molecule type" value="Genomic_DNA"/>
</dbReference>
<proteinExistence type="predicted"/>
<name>A0A1H7G6D6_9HYPH</name>
<protein>
    <recommendedName>
        <fullName evidence="3">DUF4865 domain-containing protein</fullName>
    </recommendedName>
</protein>
<dbReference type="OrthoDB" id="2065010at2"/>